<dbReference type="SUPFAM" id="SSF47473">
    <property type="entry name" value="EF-hand"/>
    <property type="match status" value="1"/>
</dbReference>
<evidence type="ECO:0000256" key="4">
    <source>
        <dbReference type="ARBA" id="ARBA00022729"/>
    </source>
</evidence>
<sequence length="590" mass="67495">MKMKTLLLAGLVAAGMAQAEKPNVLFIAIDDLRNFVGCFGYDQVLTPNIDKLAEQSTVFLNAHNQAPMCGPSRSSLMNGIQPYNSGAYGFVDWRKVPMLNGATPLNKHFKNNGYHTMSGGKIYHGNTLRDGDWDEIYCKAQHKDGTWGEEEIRPEDRSLQSYGGFKVCGPSELPDEAFHDTMTADMAVERLKRDYDKPWFLAVGFTKPHLSWIVPKKYFELYDPNELVLPEVLENDIADTPDAAQFASYQVHDLGIKTEEGGARRLLHAYLATITYMDAQLGRVLEALDERSDAGNTVIMLWSDHGWHLGEKQCWSKFTLWDESTRNPLMVSAPGLREKQACTKPAQLVDMYPTLVELCGLPMPGSQLDGRSLVPLMKNPQTDWEWPSITCNGRDSYALTFEHWKYNRFFDGSEELYDLKNDPLCHVNLADKPEQAVRKKGFSNYLPTKSHPNVSDGKEWMLWLEDYPRMNEWRAEMDEIHKELARTGRVNNQIFRRKCRAAIEAERSSMEPKKHKAEAKTNASEPNAWFKKLDADGDGRVTWNEFLERNRAEAEKKQRTFDEKKARNKFDRLDADNDGNVSWPEMETQK</sequence>
<keyword evidence="11" id="KW-1185">Reference proteome</keyword>
<name>A0A6C2URH1_9BACT</name>
<dbReference type="SUPFAM" id="SSF53649">
    <property type="entry name" value="Alkaline phosphatase-like"/>
    <property type="match status" value="1"/>
</dbReference>
<dbReference type="Proteomes" id="UP000346198">
    <property type="component" value="Unassembled WGS sequence"/>
</dbReference>
<dbReference type="PROSITE" id="PS00018">
    <property type="entry name" value="EF_HAND_1"/>
    <property type="match status" value="2"/>
</dbReference>
<dbReference type="Pfam" id="PF13202">
    <property type="entry name" value="EF-hand_5"/>
    <property type="match status" value="2"/>
</dbReference>
<dbReference type="RefSeq" id="WP_136063316.1">
    <property type="nucleotide sequence ID" value="NZ_CAAHFH010000002.1"/>
</dbReference>
<dbReference type="GO" id="GO:0005737">
    <property type="term" value="C:cytoplasm"/>
    <property type="evidence" value="ECO:0007669"/>
    <property type="project" value="TreeGrafter"/>
</dbReference>
<evidence type="ECO:0000313" key="11">
    <source>
        <dbReference type="Proteomes" id="UP000346198"/>
    </source>
</evidence>
<dbReference type="InterPro" id="IPR035874">
    <property type="entry name" value="IDS"/>
</dbReference>
<dbReference type="Gene3D" id="1.10.238.10">
    <property type="entry name" value="EF-hand"/>
    <property type="match status" value="1"/>
</dbReference>
<keyword evidence="5" id="KW-0378">Hydrolase</keyword>
<dbReference type="PROSITE" id="PS50222">
    <property type="entry name" value="EF_HAND_2"/>
    <property type="match status" value="2"/>
</dbReference>
<evidence type="ECO:0000313" key="10">
    <source>
        <dbReference type="EMBL" id="VGO21884.1"/>
    </source>
</evidence>
<proteinExistence type="inferred from homology"/>
<dbReference type="InterPro" id="IPR002048">
    <property type="entry name" value="EF_hand_dom"/>
</dbReference>
<gene>
    <name evidence="10" type="primary">betC_49</name>
    <name evidence="10" type="ORF">SCARR_03964</name>
</gene>
<dbReference type="PANTHER" id="PTHR45953:SF1">
    <property type="entry name" value="IDURONATE 2-SULFATASE"/>
    <property type="match status" value="1"/>
</dbReference>
<evidence type="ECO:0000259" key="9">
    <source>
        <dbReference type="PROSITE" id="PS50222"/>
    </source>
</evidence>
<comment type="cofactor">
    <cofactor evidence="1">
        <name>Ca(2+)</name>
        <dbReference type="ChEBI" id="CHEBI:29108"/>
    </cofactor>
</comment>
<feature type="chain" id="PRO_5028875159" evidence="8">
    <location>
        <begin position="20"/>
        <end position="590"/>
    </location>
</feature>
<evidence type="ECO:0000256" key="3">
    <source>
        <dbReference type="ARBA" id="ARBA00022723"/>
    </source>
</evidence>
<reference evidence="10 11" key="1">
    <citation type="submission" date="2019-04" db="EMBL/GenBank/DDBJ databases">
        <authorList>
            <person name="Van Vliet M D."/>
        </authorList>
    </citation>
    <scope>NUCLEOTIDE SEQUENCE [LARGE SCALE GENOMIC DNA]</scope>
    <source>
        <strain evidence="10 11">F21</strain>
    </source>
</reference>
<dbReference type="InterPro" id="IPR000917">
    <property type="entry name" value="Sulfatase_N"/>
</dbReference>
<organism evidence="10 11">
    <name type="scientific">Pontiella sulfatireligans</name>
    <dbReference type="NCBI Taxonomy" id="2750658"/>
    <lineage>
        <taxon>Bacteria</taxon>
        <taxon>Pseudomonadati</taxon>
        <taxon>Kiritimatiellota</taxon>
        <taxon>Kiritimatiellia</taxon>
        <taxon>Kiritimatiellales</taxon>
        <taxon>Pontiellaceae</taxon>
        <taxon>Pontiella</taxon>
    </lineage>
</organism>
<feature type="region of interest" description="Disordered" evidence="7">
    <location>
        <begin position="552"/>
        <end position="590"/>
    </location>
</feature>
<dbReference type="GO" id="GO:0004423">
    <property type="term" value="F:iduronate-2-sulfatase activity"/>
    <property type="evidence" value="ECO:0007669"/>
    <property type="project" value="InterPro"/>
</dbReference>
<dbReference type="AlphaFoldDB" id="A0A6C2URH1"/>
<dbReference type="InterPro" id="IPR017850">
    <property type="entry name" value="Alkaline_phosphatase_core_sf"/>
</dbReference>
<dbReference type="GO" id="GO:0005509">
    <property type="term" value="F:calcium ion binding"/>
    <property type="evidence" value="ECO:0007669"/>
    <property type="project" value="InterPro"/>
</dbReference>
<keyword evidence="4 8" id="KW-0732">Signal</keyword>
<comment type="similarity">
    <text evidence="2">Belongs to the sulfatase family.</text>
</comment>
<dbReference type="Pfam" id="PF00884">
    <property type="entry name" value="Sulfatase"/>
    <property type="match status" value="1"/>
</dbReference>
<evidence type="ECO:0000256" key="8">
    <source>
        <dbReference type="SAM" id="SignalP"/>
    </source>
</evidence>
<dbReference type="InterPro" id="IPR018247">
    <property type="entry name" value="EF_Hand_1_Ca_BS"/>
</dbReference>
<feature type="compositionally biased region" description="Basic and acidic residues" evidence="7">
    <location>
        <begin position="552"/>
        <end position="575"/>
    </location>
</feature>
<protein>
    <submittedName>
        <fullName evidence="10">Choline-sulfatase</fullName>
    </submittedName>
</protein>
<dbReference type="PANTHER" id="PTHR45953">
    <property type="entry name" value="IDURONATE 2-SULFATASE"/>
    <property type="match status" value="1"/>
</dbReference>
<dbReference type="EMBL" id="CAAHFH010000002">
    <property type="protein sequence ID" value="VGO21884.1"/>
    <property type="molecule type" value="Genomic_DNA"/>
</dbReference>
<keyword evidence="3" id="KW-0479">Metal-binding</keyword>
<evidence type="ECO:0000256" key="7">
    <source>
        <dbReference type="SAM" id="MobiDB-lite"/>
    </source>
</evidence>
<evidence type="ECO:0000256" key="6">
    <source>
        <dbReference type="ARBA" id="ARBA00022837"/>
    </source>
</evidence>
<evidence type="ECO:0000256" key="2">
    <source>
        <dbReference type="ARBA" id="ARBA00008779"/>
    </source>
</evidence>
<feature type="domain" description="EF-hand" evidence="9">
    <location>
        <begin position="521"/>
        <end position="556"/>
    </location>
</feature>
<dbReference type="Gene3D" id="3.40.720.10">
    <property type="entry name" value="Alkaline Phosphatase, subunit A"/>
    <property type="match status" value="1"/>
</dbReference>
<accession>A0A6C2URH1</accession>
<dbReference type="InterPro" id="IPR011992">
    <property type="entry name" value="EF-hand-dom_pair"/>
</dbReference>
<dbReference type="CDD" id="cd16030">
    <property type="entry name" value="iduronate-2-sulfatase"/>
    <property type="match status" value="1"/>
</dbReference>
<feature type="domain" description="EF-hand" evidence="9">
    <location>
        <begin position="561"/>
        <end position="590"/>
    </location>
</feature>
<feature type="signal peptide" evidence="8">
    <location>
        <begin position="1"/>
        <end position="19"/>
    </location>
</feature>
<keyword evidence="6" id="KW-0106">Calcium</keyword>
<evidence type="ECO:0000256" key="5">
    <source>
        <dbReference type="ARBA" id="ARBA00022801"/>
    </source>
</evidence>
<evidence type="ECO:0000256" key="1">
    <source>
        <dbReference type="ARBA" id="ARBA00001913"/>
    </source>
</evidence>